<keyword evidence="5" id="KW-1185">Reference proteome</keyword>
<dbReference type="InterPro" id="IPR036291">
    <property type="entry name" value="NAD(P)-bd_dom_sf"/>
</dbReference>
<proteinExistence type="inferred from homology"/>
<feature type="domain" description="NAD-dependent epimerase/dehydratase" evidence="3">
    <location>
        <begin position="6"/>
        <end position="258"/>
    </location>
</feature>
<gene>
    <name evidence="4" type="ORF">DYU11_24155</name>
</gene>
<comment type="caution">
    <text evidence="4">The sequence shown here is derived from an EMBL/GenBank/DDBJ whole genome shotgun (WGS) entry which is preliminary data.</text>
</comment>
<dbReference type="InterPro" id="IPR001509">
    <property type="entry name" value="Epimerase_deHydtase"/>
</dbReference>
<dbReference type="Gene3D" id="3.40.50.720">
    <property type="entry name" value="NAD(P)-binding Rossmann-like Domain"/>
    <property type="match status" value="1"/>
</dbReference>
<dbReference type="RefSeq" id="WP_119670295.1">
    <property type="nucleotide sequence ID" value="NZ_QXED01000007.1"/>
</dbReference>
<dbReference type="AlphaFoldDB" id="A0A418M393"/>
<accession>A0A418M393</accession>
<name>A0A418M393_9BACT</name>
<dbReference type="GO" id="GO:0016616">
    <property type="term" value="F:oxidoreductase activity, acting on the CH-OH group of donors, NAD or NADP as acceptor"/>
    <property type="evidence" value="ECO:0007669"/>
    <property type="project" value="TreeGrafter"/>
</dbReference>
<dbReference type="PANTHER" id="PTHR10366">
    <property type="entry name" value="NAD DEPENDENT EPIMERASE/DEHYDRATASE"/>
    <property type="match status" value="1"/>
</dbReference>
<organism evidence="4 5">
    <name type="scientific">Fibrisoma montanum</name>
    <dbReference type="NCBI Taxonomy" id="2305895"/>
    <lineage>
        <taxon>Bacteria</taxon>
        <taxon>Pseudomonadati</taxon>
        <taxon>Bacteroidota</taxon>
        <taxon>Cytophagia</taxon>
        <taxon>Cytophagales</taxon>
        <taxon>Spirosomataceae</taxon>
        <taxon>Fibrisoma</taxon>
    </lineage>
</organism>
<dbReference type="Proteomes" id="UP000283523">
    <property type="component" value="Unassembled WGS sequence"/>
</dbReference>
<dbReference type="OrthoDB" id="9778052at2"/>
<protein>
    <submittedName>
        <fullName evidence="4">NAD-dependent epimerase/dehydratase family protein</fullName>
    </submittedName>
</protein>
<dbReference type="SUPFAM" id="SSF51735">
    <property type="entry name" value="NAD(P)-binding Rossmann-fold domains"/>
    <property type="match status" value="1"/>
</dbReference>
<evidence type="ECO:0000256" key="2">
    <source>
        <dbReference type="ARBA" id="ARBA00023445"/>
    </source>
</evidence>
<dbReference type="EMBL" id="QXED01000007">
    <property type="protein sequence ID" value="RIV20009.1"/>
    <property type="molecule type" value="Genomic_DNA"/>
</dbReference>
<sequence length="313" mass="34435">MQTVGILGGAGFIGSYVTQKFLNEGYTVKVSTTDLAKPEKYQHLHQLPHAENLTIRKVDVTNEADLGEFLRDCNIVVHSGTPFQLAAENPQEEVFEPTVRGTENFLKVVSQTPSIQKVVFVASVGALNTAYPMPVPHYPADHLYTEADEPYLDPESIPYAQAKYYADQAVRTFVAAYPQPGFEIVSVSPTGVMGKPLSAREDSTSVGLQYLIKHKIAPNPFVQMMFDHDVEMAIVSVSDVAEGIFRAATTAGLHGRNYLLNSESYKISDMTLMLNGKVPVHAARNVYSYALAAQELGMQFQPAHVPLNEWADI</sequence>
<evidence type="ECO:0000259" key="3">
    <source>
        <dbReference type="Pfam" id="PF01370"/>
    </source>
</evidence>
<evidence type="ECO:0000313" key="5">
    <source>
        <dbReference type="Proteomes" id="UP000283523"/>
    </source>
</evidence>
<keyword evidence="1" id="KW-0560">Oxidoreductase</keyword>
<dbReference type="InterPro" id="IPR050425">
    <property type="entry name" value="NAD(P)_dehydrat-like"/>
</dbReference>
<evidence type="ECO:0000313" key="4">
    <source>
        <dbReference type="EMBL" id="RIV20009.1"/>
    </source>
</evidence>
<evidence type="ECO:0000256" key="1">
    <source>
        <dbReference type="ARBA" id="ARBA00023002"/>
    </source>
</evidence>
<reference evidence="4 5" key="1">
    <citation type="submission" date="2018-08" db="EMBL/GenBank/DDBJ databases">
        <title>Fibrisoma montanum sp. nov., isolated from Danxia mountain soil.</title>
        <authorList>
            <person name="Huang Y."/>
        </authorList>
    </citation>
    <scope>NUCLEOTIDE SEQUENCE [LARGE SCALE GENOMIC DNA]</scope>
    <source>
        <strain evidence="4 5">HYT19</strain>
    </source>
</reference>
<dbReference type="Pfam" id="PF01370">
    <property type="entry name" value="Epimerase"/>
    <property type="match status" value="1"/>
</dbReference>
<dbReference type="PANTHER" id="PTHR10366:SF564">
    <property type="entry name" value="STEROL-4-ALPHA-CARBOXYLATE 3-DEHYDROGENASE, DECARBOXYLATING"/>
    <property type="match status" value="1"/>
</dbReference>
<comment type="similarity">
    <text evidence="2">Belongs to the NAD(P)-dependent epimerase/dehydratase family. Dihydroflavonol-4-reductase subfamily.</text>
</comment>